<dbReference type="PANTHER" id="PTHR21235">
    <property type="entry name" value="IMIDAZOLE GLYCEROL PHOSPHATE SYNTHASE SUBUNIT HISF/H IGP SYNTHASE SUBUNIT HISF/H"/>
    <property type="match status" value="1"/>
</dbReference>
<evidence type="ECO:0000313" key="12">
    <source>
        <dbReference type="EMBL" id="EHJ45969.1"/>
    </source>
</evidence>
<keyword evidence="13" id="KW-1185">Reference proteome</keyword>
<comment type="catalytic activity">
    <reaction evidence="10">
        <text>5-[(5-phospho-1-deoxy-D-ribulos-1-ylimino)methylamino]-1-(5-phospho-beta-D-ribosyl)imidazole-4-carboxamide + L-glutamine = D-erythro-1-(imidazol-4-yl)glycerol 3-phosphate + 5-amino-1-(5-phospho-beta-D-ribosyl)imidazole-4-carboxamide + L-glutamate + H(+)</text>
        <dbReference type="Rhea" id="RHEA:24793"/>
        <dbReference type="ChEBI" id="CHEBI:15378"/>
        <dbReference type="ChEBI" id="CHEBI:29985"/>
        <dbReference type="ChEBI" id="CHEBI:58278"/>
        <dbReference type="ChEBI" id="CHEBI:58359"/>
        <dbReference type="ChEBI" id="CHEBI:58475"/>
        <dbReference type="ChEBI" id="CHEBI:58525"/>
        <dbReference type="EC" id="4.3.2.10"/>
    </reaction>
</comment>
<keyword evidence="5 11" id="KW-0028">Amino-acid biosynthesis</keyword>
<evidence type="ECO:0000256" key="8">
    <source>
        <dbReference type="ARBA" id="ARBA00025475"/>
    </source>
</evidence>
<dbReference type="RefSeq" id="WP_009183001.1">
    <property type="nucleotide sequence ID" value="NZ_CM001369.1"/>
</dbReference>
<gene>
    <name evidence="12" type="ORF">DFW101_3685</name>
</gene>
<comment type="subunit">
    <text evidence="3">Heterodimer of HisH and HisF.</text>
</comment>
<dbReference type="SUPFAM" id="SSF51366">
    <property type="entry name" value="Ribulose-phoshate binding barrel"/>
    <property type="match status" value="1"/>
</dbReference>
<dbReference type="CDD" id="cd04731">
    <property type="entry name" value="HisF"/>
    <property type="match status" value="1"/>
</dbReference>
<dbReference type="eggNOG" id="COG0107">
    <property type="taxonomic scope" value="Bacteria"/>
</dbReference>
<keyword evidence="6 11" id="KW-0368">Histidine biosynthesis</keyword>
<dbReference type="Pfam" id="PF00977">
    <property type="entry name" value="His_biosynth"/>
    <property type="match status" value="1"/>
</dbReference>
<proteinExistence type="inferred from homology"/>
<name>G7QE75_9BACT</name>
<evidence type="ECO:0000256" key="10">
    <source>
        <dbReference type="ARBA" id="ARBA00047838"/>
    </source>
</evidence>
<dbReference type="Gene3D" id="3.20.20.70">
    <property type="entry name" value="Aldolase class I"/>
    <property type="match status" value="1"/>
</dbReference>
<reference evidence="13" key="1">
    <citation type="journal article" date="2015" name="Genome Announc.">
        <title>High-Quality Draft Genome Sequence of Desulfovibrio carbinoliphilus FW-101-2B, an Organic Acid-Oxidizing Sulfate-Reducing Bacterium Isolated from Uranium(VI)-Contaminated Groundwater.</title>
        <authorList>
            <person name="Ramsay B.D."/>
            <person name="Hwang C."/>
            <person name="Woo H.L."/>
            <person name="Carroll S.L."/>
            <person name="Lucas S."/>
            <person name="Han J."/>
            <person name="Lapidus A.L."/>
            <person name="Cheng J.F."/>
            <person name="Goodwin L.A."/>
            <person name="Pitluck S."/>
            <person name="Peters L."/>
            <person name="Chertkov O."/>
            <person name="Held B."/>
            <person name="Detter J.C."/>
            <person name="Han C.S."/>
            <person name="Tapia R."/>
            <person name="Land M.L."/>
            <person name="Hauser L.J."/>
            <person name="Kyrpides N.C."/>
            <person name="Ivanova N.N."/>
            <person name="Mikhailova N."/>
            <person name="Pagani I."/>
            <person name="Woyke T."/>
            <person name="Arkin A.P."/>
            <person name="Dehal P."/>
            <person name="Chivian D."/>
            <person name="Criddle C.S."/>
            <person name="Wu W."/>
            <person name="Chakraborty R."/>
            <person name="Hazen T.C."/>
            <person name="Fields M.W."/>
        </authorList>
    </citation>
    <scope>NUCLEOTIDE SEQUENCE [LARGE SCALE GENOMIC DNA]</scope>
    <source>
        <strain evidence="13">FW-101-2B</strain>
    </source>
</reference>
<geneLocation type="plasmid" evidence="12 13">
    <name>pFW10101</name>
</geneLocation>
<evidence type="ECO:0000256" key="4">
    <source>
        <dbReference type="ARBA" id="ARBA00012809"/>
    </source>
</evidence>
<comment type="pathway">
    <text evidence="1">Amino-acid biosynthesis; L-histidine biosynthesis; L-histidine from 5-phospho-alpha-D-ribose 1-diphosphate: step 5/9.</text>
</comment>
<dbReference type="EC" id="4.3.2.10" evidence="4"/>
<organism evidence="12 13">
    <name type="scientific">Solidesulfovibrio carbinoliphilus subsp. oakridgensis</name>
    <dbReference type="NCBI Taxonomy" id="694327"/>
    <lineage>
        <taxon>Bacteria</taxon>
        <taxon>Pseudomonadati</taxon>
        <taxon>Thermodesulfobacteriota</taxon>
        <taxon>Desulfovibrionia</taxon>
        <taxon>Desulfovibrionales</taxon>
        <taxon>Desulfovibrionaceae</taxon>
        <taxon>Solidesulfovibrio</taxon>
    </lineage>
</organism>
<dbReference type="OrthoDB" id="9807749at2"/>
<dbReference type="HOGENOM" id="CLU_048577_4_0_7"/>
<dbReference type="UniPathway" id="UPA00031">
    <property type="reaction ID" value="UER00010"/>
</dbReference>
<evidence type="ECO:0000256" key="7">
    <source>
        <dbReference type="ARBA" id="ARBA00023239"/>
    </source>
</evidence>
<dbReference type="InterPro" id="IPR050064">
    <property type="entry name" value="IGPS_HisA/HisF"/>
</dbReference>
<evidence type="ECO:0000256" key="6">
    <source>
        <dbReference type="ARBA" id="ARBA00023102"/>
    </source>
</evidence>
<comment type="function">
    <text evidence="8">IGPS catalyzes the conversion of PRFAR and glutamine to IGP, AICAR and glutamate. The HisF subunit catalyzes the cyclization activity that produces IGP and AICAR from PRFAR using the ammonia provided by the HisH subunit.</text>
</comment>
<dbReference type="InterPro" id="IPR004651">
    <property type="entry name" value="HisF"/>
</dbReference>
<dbReference type="GO" id="GO:0016829">
    <property type="term" value="F:lyase activity"/>
    <property type="evidence" value="ECO:0007669"/>
    <property type="project" value="UniProtKB-KW"/>
</dbReference>
<evidence type="ECO:0000256" key="2">
    <source>
        <dbReference type="ARBA" id="ARBA00009667"/>
    </source>
</evidence>
<protein>
    <recommendedName>
        <fullName evidence="4">imidazole glycerol-phosphate synthase</fullName>
        <ecNumber evidence="4">4.3.2.10</ecNumber>
    </recommendedName>
    <alternativeName>
        <fullName evidence="9">IGP synthase cyclase subunit</fullName>
    </alternativeName>
</protein>
<evidence type="ECO:0000256" key="5">
    <source>
        <dbReference type="ARBA" id="ARBA00022605"/>
    </source>
</evidence>
<sequence>MLKKRLIPVVLVKQGLVVQSIGFRRYLPVGRPKITVEFFNRWDCDEIVLLAIDREPDLARLAGLTAHVSGAAFVPLTVGGGVRRIEDFQELLRAGADKVSLNTAAFRDPELITRAAEAFGNQEVVVSIDARRHADGRYEVFVGGGREATGADPRDFAREAERRGAGEILLNAIDRDGGKQGYDLELVRRVATAVSIPVIALGGVGRIEHVPEAIGAGAAAAAASNIFHHIEHSTILAKQAMHKAGIAVRRGGTSACATPGG</sequence>
<dbReference type="InterPro" id="IPR011060">
    <property type="entry name" value="RibuloseP-bd_barrel"/>
</dbReference>
<dbReference type="EMBL" id="CM001369">
    <property type="protein sequence ID" value="EHJ45969.1"/>
    <property type="molecule type" value="Genomic_DNA"/>
</dbReference>
<keyword evidence="7" id="KW-0456">Lyase</keyword>
<comment type="similarity">
    <text evidence="2 11">Belongs to the HisA/HisF family.</text>
</comment>
<evidence type="ECO:0000256" key="11">
    <source>
        <dbReference type="RuleBase" id="RU003657"/>
    </source>
</evidence>
<dbReference type="InterPro" id="IPR006062">
    <property type="entry name" value="His_biosynth"/>
</dbReference>
<evidence type="ECO:0000256" key="3">
    <source>
        <dbReference type="ARBA" id="ARBA00011152"/>
    </source>
</evidence>
<dbReference type="InterPro" id="IPR013785">
    <property type="entry name" value="Aldolase_TIM"/>
</dbReference>
<evidence type="ECO:0000256" key="9">
    <source>
        <dbReference type="ARBA" id="ARBA00030264"/>
    </source>
</evidence>
<accession>G7QE75</accession>
<dbReference type="GO" id="GO:0000107">
    <property type="term" value="F:imidazoleglycerol-phosphate synthase activity"/>
    <property type="evidence" value="ECO:0007669"/>
    <property type="project" value="InterPro"/>
</dbReference>
<dbReference type="PANTHER" id="PTHR21235:SF2">
    <property type="entry name" value="IMIDAZOLE GLYCEROL PHOSPHATE SYNTHASE HISHF"/>
    <property type="match status" value="1"/>
</dbReference>
<dbReference type="GO" id="GO:0000105">
    <property type="term" value="P:L-histidine biosynthetic process"/>
    <property type="evidence" value="ECO:0007669"/>
    <property type="project" value="UniProtKB-UniPathway"/>
</dbReference>
<dbReference type="Proteomes" id="UP000004662">
    <property type="component" value="Plasmid pFW10101"/>
</dbReference>
<keyword evidence="12" id="KW-0614">Plasmid</keyword>
<evidence type="ECO:0000256" key="1">
    <source>
        <dbReference type="ARBA" id="ARBA00005091"/>
    </source>
</evidence>
<evidence type="ECO:0000313" key="13">
    <source>
        <dbReference type="Proteomes" id="UP000004662"/>
    </source>
</evidence>
<dbReference type="AlphaFoldDB" id="G7QE75"/>